<reference evidence="2" key="1">
    <citation type="submission" date="2019-10" db="EMBL/GenBank/DDBJ databases">
        <title>Metagenomic sequencing of thiosulfate-disproportionating enrichment culture.</title>
        <authorList>
            <person name="Umezawa K."/>
            <person name="Kojima H."/>
            <person name="Fukui M."/>
        </authorList>
    </citation>
    <scope>NUCLEOTIDE SEQUENCE</scope>
    <source>
        <strain evidence="2">45J</strain>
    </source>
</reference>
<comment type="caution">
    <text evidence="2">The sequence shown here is derived from an EMBL/GenBank/DDBJ whole genome shotgun (WGS) entry which is preliminary data.</text>
</comment>
<feature type="compositionally biased region" description="Basic and acidic residues" evidence="1">
    <location>
        <begin position="15"/>
        <end position="24"/>
    </location>
</feature>
<dbReference type="AlphaFoldDB" id="A0A5J4L499"/>
<sequence>MGEHASSPLQGDTTKMGEHNEMGEHTGSPIFDRDSPYFNKNDRLIHWSEVNDIDTKNIAKRWLEYILNPDKSKERFCAYVLGINNSKLDKSFFGSEDEFNSKYNRFFRSAVLYALKCFFSNSNVIVMNIYHEEGQQRSHKYFPWHVIYKIKEEKDIEARATEIGFLPKSHREDKKSNIIQLCDLFLGLCKSMLHGIEKNSKTFKYKKELLDIFLPLFERMIKEPANRNSRYAHAYRIMIRFFPKKKGYHYTNPVPAAFYTKRPIKYQDDMSNQLCLDY</sequence>
<evidence type="ECO:0000256" key="1">
    <source>
        <dbReference type="SAM" id="MobiDB-lite"/>
    </source>
</evidence>
<proteinExistence type="predicted"/>
<organism evidence="2">
    <name type="scientific">hot springs metagenome</name>
    <dbReference type="NCBI Taxonomy" id="433727"/>
    <lineage>
        <taxon>unclassified sequences</taxon>
        <taxon>metagenomes</taxon>
        <taxon>ecological metagenomes</taxon>
    </lineage>
</organism>
<accession>A0A5J4L499</accession>
<name>A0A5J4L499_9ZZZZ</name>
<evidence type="ECO:0000313" key="2">
    <source>
        <dbReference type="EMBL" id="GER94503.1"/>
    </source>
</evidence>
<dbReference type="EMBL" id="BLAB01000001">
    <property type="protein sequence ID" value="GER94503.1"/>
    <property type="molecule type" value="Genomic_DNA"/>
</dbReference>
<protein>
    <submittedName>
        <fullName evidence="2">Uncharacterized protein</fullName>
    </submittedName>
</protein>
<gene>
    <name evidence="2" type="ORF">A45J_2266</name>
</gene>
<feature type="region of interest" description="Disordered" evidence="1">
    <location>
        <begin position="1"/>
        <end position="34"/>
    </location>
</feature>